<accession>A0A7I8IF89</accession>
<evidence type="ECO:0000313" key="3">
    <source>
        <dbReference type="Proteomes" id="UP001189122"/>
    </source>
</evidence>
<organism evidence="2">
    <name type="scientific">Spirodela intermedia</name>
    <name type="common">Intermediate duckweed</name>
    <dbReference type="NCBI Taxonomy" id="51605"/>
    <lineage>
        <taxon>Eukaryota</taxon>
        <taxon>Viridiplantae</taxon>
        <taxon>Streptophyta</taxon>
        <taxon>Embryophyta</taxon>
        <taxon>Tracheophyta</taxon>
        <taxon>Spermatophyta</taxon>
        <taxon>Magnoliopsida</taxon>
        <taxon>Liliopsida</taxon>
        <taxon>Araceae</taxon>
        <taxon>Lemnoideae</taxon>
        <taxon>Spirodela</taxon>
    </lineage>
</organism>
<name>A0A7I8IF89_SPIIN</name>
<dbReference type="Proteomes" id="UP001189122">
    <property type="component" value="Unassembled WGS sequence"/>
</dbReference>
<dbReference type="AlphaFoldDB" id="A0A7I8IF89"/>
<feature type="compositionally biased region" description="Basic and acidic residues" evidence="1">
    <location>
        <begin position="16"/>
        <end position="37"/>
    </location>
</feature>
<sequence length="48" mass="5582">MQKLVKTLLVITVPSDSRKKNDNGKHRKGWEESRIHDTSNTLKVGIWH</sequence>
<keyword evidence="3" id="KW-1185">Reference proteome</keyword>
<evidence type="ECO:0000313" key="2">
    <source>
        <dbReference type="EMBL" id="CAA2615826.1"/>
    </source>
</evidence>
<proteinExistence type="predicted"/>
<protein>
    <submittedName>
        <fullName evidence="2">Uncharacterized protein</fullName>
    </submittedName>
</protein>
<dbReference type="EMBL" id="CACRZD030000002">
    <property type="protein sequence ID" value="CAA6655532.1"/>
    <property type="molecule type" value="Genomic_DNA"/>
</dbReference>
<feature type="region of interest" description="Disordered" evidence="1">
    <location>
        <begin position="16"/>
        <end position="48"/>
    </location>
</feature>
<gene>
    <name evidence="2" type="ORF">SI7747_02002072</name>
</gene>
<evidence type="ECO:0000256" key="1">
    <source>
        <dbReference type="SAM" id="MobiDB-lite"/>
    </source>
</evidence>
<dbReference type="EMBL" id="LR743589">
    <property type="protein sequence ID" value="CAA2615826.1"/>
    <property type="molecule type" value="Genomic_DNA"/>
</dbReference>
<reference evidence="2 3" key="1">
    <citation type="submission" date="2019-12" db="EMBL/GenBank/DDBJ databases">
        <authorList>
            <person name="Scholz U."/>
            <person name="Mascher M."/>
            <person name="Fiebig A."/>
        </authorList>
    </citation>
    <scope>NUCLEOTIDE SEQUENCE</scope>
</reference>